<dbReference type="AlphaFoldDB" id="A0A2P2QK18"/>
<evidence type="ECO:0000313" key="1">
    <source>
        <dbReference type="EMBL" id="MBX67340.1"/>
    </source>
</evidence>
<organism evidence="1">
    <name type="scientific">Rhizophora mucronata</name>
    <name type="common">Asiatic mangrove</name>
    <dbReference type="NCBI Taxonomy" id="61149"/>
    <lineage>
        <taxon>Eukaryota</taxon>
        <taxon>Viridiplantae</taxon>
        <taxon>Streptophyta</taxon>
        <taxon>Embryophyta</taxon>
        <taxon>Tracheophyta</taxon>
        <taxon>Spermatophyta</taxon>
        <taxon>Magnoliopsida</taxon>
        <taxon>eudicotyledons</taxon>
        <taxon>Gunneridae</taxon>
        <taxon>Pentapetalae</taxon>
        <taxon>rosids</taxon>
        <taxon>fabids</taxon>
        <taxon>Malpighiales</taxon>
        <taxon>Rhizophoraceae</taxon>
        <taxon>Rhizophora</taxon>
    </lineage>
</organism>
<reference evidence="1" key="1">
    <citation type="submission" date="2018-02" db="EMBL/GenBank/DDBJ databases">
        <title>Rhizophora mucronata_Transcriptome.</title>
        <authorList>
            <person name="Meera S.P."/>
            <person name="Sreeshan A."/>
            <person name="Augustine A."/>
        </authorList>
    </citation>
    <scope>NUCLEOTIDE SEQUENCE</scope>
    <source>
        <tissue evidence="1">Leaf</tissue>
    </source>
</reference>
<accession>A0A2P2QK18</accession>
<protein>
    <submittedName>
        <fullName evidence="1">Uncharacterized protein</fullName>
    </submittedName>
</protein>
<sequence length="38" mass="4394">MQLRYHPTKKTKKNGEREKSAILGCSVLGEKKTNYNKN</sequence>
<proteinExistence type="predicted"/>
<dbReference type="EMBL" id="GGEC01086856">
    <property type="protein sequence ID" value="MBX67340.1"/>
    <property type="molecule type" value="Transcribed_RNA"/>
</dbReference>
<name>A0A2P2QK18_RHIMU</name>